<dbReference type="PANTHER" id="PTHR10117:SF54">
    <property type="entry name" value="TRANSIENT RECEPTOR POTENTIAL-GAMMA PROTEIN"/>
    <property type="match status" value="1"/>
</dbReference>
<dbReference type="GO" id="GO:0051480">
    <property type="term" value="P:regulation of cytosolic calcium ion concentration"/>
    <property type="evidence" value="ECO:0007669"/>
    <property type="project" value="TreeGrafter"/>
</dbReference>
<reference evidence="16" key="1">
    <citation type="submission" date="2025-08" db="UniProtKB">
        <authorList>
            <consortium name="RefSeq"/>
        </authorList>
    </citation>
    <scope>IDENTIFICATION</scope>
</reference>
<dbReference type="GeneID" id="110987534"/>
<dbReference type="InterPro" id="IPR005821">
    <property type="entry name" value="Ion_trans_dom"/>
</dbReference>
<proteinExistence type="predicted"/>
<feature type="transmembrane region" description="Helical" evidence="13">
    <location>
        <begin position="432"/>
        <end position="455"/>
    </location>
</feature>
<dbReference type="Proteomes" id="UP000694845">
    <property type="component" value="Unplaced"/>
</dbReference>
<organism evidence="15 16">
    <name type="scientific">Acanthaster planci</name>
    <name type="common">Crown-of-thorns starfish</name>
    <dbReference type="NCBI Taxonomy" id="133434"/>
    <lineage>
        <taxon>Eukaryota</taxon>
        <taxon>Metazoa</taxon>
        <taxon>Echinodermata</taxon>
        <taxon>Eleutherozoa</taxon>
        <taxon>Asterozoa</taxon>
        <taxon>Asteroidea</taxon>
        <taxon>Valvatacea</taxon>
        <taxon>Valvatida</taxon>
        <taxon>Acanthasteridae</taxon>
        <taxon>Acanthaster</taxon>
    </lineage>
</organism>
<keyword evidence="8 13" id="KW-0472">Membrane</keyword>
<keyword evidence="4" id="KW-0677">Repeat</keyword>
<evidence type="ECO:0000256" key="1">
    <source>
        <dbReference type="ARBA" id="ARBA00004141"/>
    </source>
</evidence>
<evidence type="ECO:0000313" key="15">
    <source>
        <dbReference type="Proteomes" id="UP000694845"/>
    </source>
</evidence>
<dbReference type="Pfam" id="PF00520">
    <property type="entry name" value="Ion_trans"/>
    <property type="match status" value="1"/>
</dbReference>
<feature type="compositionally biased region" description="Basic and acidic residues" evidence="12">
    <location>
        <begin position="1162"/>
        <end position="1182"/>
    </location>
</feature>
<evidence type="ECO:0000256" key="8">
    <source>
        <dbReference type="ARBA" id="ARBA00023136"/>
    </source>
</evidence>
<evidence type="ECO:0000256" key="11">
    <source>
        <dbReference type="SAM" id="Coils"/>
    </source>
</evidence>
<dbReference type="PROSITE" id="PS50088">
    <property type="entry name" value="ANK_REPEAT"/>
    <property type="match status" value="1"/>
</dbReference>
<feature type="transmembrane region" description="Helical" evidence="13">
    <location>
        <begin position="332"/>
        <end position="355"/>
    </location>
</feature>
<evidence type="ECO:0000256" key="4">
    <source>
        <dbReference type="ARBA" id="ARBA00022737"/>
    </source>
</evidence>
<feature type="region of interest" description="Disordered" evidence="12">
    <location>
        <begin position="972"/>
        <end position="1001"/>
    </location>
</feature>
<evidence type="ECO:0000256" key="9">
    <source>
        <dbReference type="ARBA" id="ARBA00023303"/>
    </source>
</evidence>
<feature type="compositionally biased region" description="Basic and acidic residues" evidence="12">
    <location>
        <begin position="1292"/>
        <end position="1301"/>
    </location>
</feature>
<feature type="compositionally biased region" description="Acidic residues" evidence="12">
    <location>
        <begin position="980"/>
        <end position="995"/>
    </location>
</feature>
<feature type="compositionally biased region" description="Basic and acidic residues" evidence="12">
    <location>
        <begin position="1419"/>
        <end position="1433"/>
    </location>
</feature>
<dbReference type="GO" id="GO:0070679">
    <property type="term" value="F:inositol 1,4,5 trisphosphate binding"/>
    <property type="evidence" value="ECO:0007669"/>
    <property type="project" value="TreeGrafter"/>
</dbReference>
<dbReference type="Gene3D" id="1.25.40.20">
    <property type="entry name" value="Ankyrin repeat-containing domain"/>
    <property type="match status" value="1"/>
</dbReference>
<dbReference type="KEGG" id="aplc:110987534"/>
<feature type="transmembrane region" description="Helical" evidence="13">
    <location>
        <begin position="593"/>
        <end position="612"/>
    </location>
</feature>
<feature type="compositionally biased region" description="Basic and acidic residues" evidence="12">
    <location>
        <begin position="1043"/>
        <end position="1056"/>
    </location>
</feature>
<evidence type="ECO:0000256" key="10">
    <source>
        <dbReference type="PROSITE-ProRule" id="PRU00023"/>
    </source>
</evidence>
<accession>A0A8B7ZME6</accession>
<feature type="compositionally biased region" description="Basic and acidic residues" evidence="12">
    <location>
        <begin position="1458"/>
        <end position="1476"/>
    </location>
</feature>
<feature type="compositionally biased region" description="Polar residues" evidence="12">
    <location>
        <begin position="1106"/>
        <end position="1115"/>
    </location>
</feature>
<keyword evidence="2" id="KW-0813">Transport</keyword>
<dbReference type="InterPro" id="IPR036770">
    <property type="entry name" value="Ankyrin_rpt-contain_sf"/>
</dbReference>
<dbReference type="GO" id="GO:0015279">
    <property type="term" value="F:store-operated calcium channel activity"/>
    <property type="evidence" value="ECO:0007669"/>
    <property type="project" value="TreeGrafter"/>
</dbReference>
<dbReference type="RefSeq" id="XP_022106065.1">
    <property type="nucleotide sequence ID" value="XM_022250373.1"/>
</dbReference>
<keyword evidence="5 13" id="KW-1133">Transmembrane helix</keyword>
<evidence type="ECO:0000256" key="13">
    <source>
        <dbReference type="SAM" id="Phobius"/>
    </source>
</evidence>
<protein>
    <submittedName>
        <fullName evidence="16">Transient-receptor-potential-like protein isoform X1</fullName>
    </submittedName>
</protein>
<feature type="transmembrane region" description="Helical" evidence="13">
    <location>
        <begin position="645"/>
        <end position="664"/>
    </location>
</feature>
<evidence type="ECO:0000256" key="3">
    <source>
        <dbReference type="ARBA" id="ARBA00022692"/>
    </source>
</evidence>
<keyword evidence="7" id="KW-0406">Ion transport</keyword>
<feature type="coiled-coil region" evidence="11">
    <location>
        <begin position="865"/>
        <end position="963"/>
    </location>
</feature>
<evidence type="ECO:0000256" key="2">
    <source>
        <dbReference type="ARBA" id="ARBA00022448"/>
    </source>
</evidence>
<evidence type="ECO:0000256" key="12">
    <source>
        <dbReference type="SAM" id="MobiDB-lite"/>
    </source>
</evidence>
<dbReference type="PROSITE" id="PS50297">
    <property type="entry name" value="ANK_REP_REGION"/>
    <property type="match status" value="1"/>
</dbReference>
<dbReference type="PRINTS" id="PR01097">
    <property type="entry name" value="TRNSRECEPTRP"/>
</dbReference>
<gene>
    <name evidence="16" type="primary">LOC110987534</name>
</gene>
<evidence type="ECO:0000313" key="16">
    <source>
        <dbReference type="RefSeq" id="XP_022106065.1"/>
    </source>
</evidence>
<evidence type="ECO:0000256" key="6">
    <source>
        <dbReference type="ARBA" id="ARBA00023043"/>
    </source>
</evidence>
<feature type="domain" description="Transient receptor ion channel" evidence="14">
    <location>
        <begin position="181"/>
        <end position="243"/>
    </location>
</feature>
<evidence type="ECO:0000256" key="7">
    <source>
        <dbReference type="ARBA" id="ARBA00023065"/>
    </source>
</evidence>
<comment type="subcellular location">
    <subcellularLocation>
        <location evidence="1">Membrane</location>
        <topology evidence="1">Multi-pass membrane protein</topology>
    </subcellularLocation>
</comment>
<keyword evidence="9" id="KW-0407">Ion channel</keyword>
<keyword evidence="11" id="KW-0175">Coiled coil</keyword>
<sequence>MDEAFEFEVMEKGSPKTNRSVFSRKPDGSMGDLTPPGEVCLSEEMDRYEEVKGMVETGNGQKLNALLEEWKERGWLRDWRDEENLTLYANPITDSFLDVIITLLKYEIPLGDALIRAIDVEYEDAVKAICQYLSTNEDICREVLAASCDNDDFHPALTPLVLAAQKNSYNIVMLLLDLGAEIHEPTISLGGEVTLTQAISTLHLYRALSQPAYILATQTDVFGYAFAMTAKLQSLSLAWTDFGEELQQMARRVEVFAGVMLGKLASSGEILSVFGYHNTDKYRDNTGKQHQLSKMFEAIAYQQKEFVAHPHSQKAIITQFYKNLLSWNEQGFLYQLLLMLIGLLGYPIICLLYILFPARKVVRFARLPYVMLLMNTGSTFTFLALIIAATVVSETKYPQSASALYALIFIWVIGLAWRHIKKIMMHGFEEYLAGSGHILEAIIIACYVTVFFIQWNGQVNIISNVIIRRSSGDFTSYSDVQDRVESVLSSFEERLNTSVVEGVGSVLTRVLSNCSPVFAAEAGPPADDGPSLPGFLQETISYDQFEPVVVSHALFAVTVVLAFLRLMNLLLIIDSVGPLRISLGAMRQDIVKFCVLFVVIWLAFAIGLYTNYYSAGQSVLRECFEGGGTADDCSFLTGFETFLDAISSLYWSLFGMIELDVLMLSSKHSVAEVVGTFMFVMYHIMVVLVMLNALIGMLSNTYNITEENADTEWKFHRTAVWASYLRPVGTLPPPFNLIPSVKSLIRLCRYILGIWLKCAKRKSVNRRERYSKKEFAAYVRVLKLTRDRYVQDHLSATSSNSEEVRPRDIQALRNDVMTFRFYTQDRLESLNKMLDLSNLKSSDLSHKLEDLDPLSDKSSEVVQQAVELKDNCAQLIQASDNLMEEQAGEIVSRDEEAAELRAKIATLQAEAQQLVVDHAAELAVRERQRSQLTGIIRKLEEEKAKLADDCQTLRRDKAELINTVGMLLEETDKLKLEIPEPTEEQPEEQPEEPEQEQPQRVGFIRRIVQMVEKKINETMGDASEDGVAKETETASISEDDTLSTEKKMGEGLRSETGEEQQAVGKQEDWTESGRKKAEKSGEVSKILPPSPSVTTADPPMKESLDTQDTTYQKSIPTRELKSKPEQMPFGPNEEQALDQCSETILGTAQDIQEQPGSVGRESQAERDHKSVLGTEENTKFSEETSTLPDADTIPKQPDIPEEQSESLAGVEVSTDLKETPLEPKDLPTEVEEMKTEETVEEVELAPVKEEKETPSYSDPTGVGIPKRKLESTQESGMDIDAKTSKKGTKPKRFAERSREEDSSFEEISLPPSLDSYSEKDDAESRETLLDPHQKPHRESMSEPDITPAEEQDLSPDPNALYHQFIRTQQKAKSTQEPGWDVDSKTPERGSEPKQIVGALARESGSPFEEIDMPPPPPVDEPKVSEGTDKKRALESTQNSDLTKEPQQELEELGGEPDVIYKSEELDSEEKPVIWQL</sequence>
<feature type="compositionally biased region" description="Basic and acidic residues" evidence="12">
    <location>
        <begin position="1316"/>
        <end position="1340"/>
    </location>
</feature>
<name>A0A8B7ZME6_ACAPL</name>
<feature type="transmembrane region" description="Helical" evidence="13">
    <location>
        <begin position="553"/>
        <end position="573"/>
    </location>
</feature>
<feature type="region of interest" description="Disordered" evidence="12">
    <location>
        <begin position="7"/>
        <end position="35"/>
    </location>
</feature>
<dbReference type="SUPFAM" id="SSF48403">
    <property type="entry name" value="Ankyrin repeat"/>
    <property type="match status" value="1"/>
</dbReference>
<dbReference type="SMART" id="SM01420">
    <property type="entry name" value="TRP_2"/>
    <property type="match status" value="1"/>
</dbReference>
<feature type="compositionally biased region" description="Basic and acidic residues" evidence="12">
    <location>
        <begin position="1381"/>
        <end position="1391"/>
    </location>
</feature>
<feature type="compositionally biased region" description="Basic and acidic residues" evidence="12">
    <location>
        <begin position="1065"/>
        <end position="1082"/>
    </location>
</feature>
<feature type="transmembrane region" description="Helical" evidence="13">
    <location>
        <begin position="367"/>
        <end position="391"/>
    </location>
</feature>
<feature type="compositionally biased region" description="Polar residues" evidence="12">
    <location>
        <begin position="1138"/>
        <end position="1155"/>
    </location>
</feature>
<dbReference type="InterPro" id="IPR013555">
    <property type="entry name" value="TRP_dom"/>
</dbReference>
<dbReference type="GO" id="GO:0005886">
    <property type="term" value="C:plasma membrane"/>
    <property type="evidence" value="ECO:0007669"/>
    <property type="project" value="TreeGrafter"/>
</dbReference>
<feature type="repeat" description="ANK" evidence="10">
    <location>
        <begin position="155"/>
        <end position="187"/>
    </location>
</feature>
<feature type="region of interest" description="Disordered" evidence="12">
    <location>
        <begin position="1017"/>
        <end position="1476"/>
    </location>
</feature>
<keyword evidence="6 10" id="KW-0040">ANK repeat</keyword>
<dbReference type="InterPro" id="IPR002110">
    <property type="entry name" value="Ankyrin_rpt"/>
</dbReference>
<dbReference type="InterPro" id="IPR002153">
    <property type="entry name" value="TRPC_channel"/>
</dbReference>
<evidence type="ECO:0000259" key="14">
    <source>
        <dbReference type="SMART" id="SM01420"/>
    </source>
</evidence>
<keyword evidence="3 13" id="KW-0812">Transmembrane</keyword>
<dbReference type="OrthoDB" id="10151304at2759"/>
<feature type="compositionally biased region" description="Basic and acidic residues" evidence="12">
    <location>
        <begin position="1214"/>
        <end position="1237"/>
    </location>
</feature>
<feature type="transmembrane region" description="Helical" evidence="13">
    <location>
        <begin position="676"/>
        <end position="698"/>
    </location>
</feature>
<dbReference type="GO" id="GO:0034703">
    <property type="term" value="C:cation channel complex"/>
    <property type="evidence" value="ECO:0007669"/>
    <property type="project" value="TreeGrafter"/>
</dbReference>
<feature type="compositionally biased region" description="Polar residues" evidence="12">
    <location>
        <begin position="1365"/>
        <end position="1376"/>
    </location>
</feature>
<dbReference type="PANTHER" id="PTHR10117">
    <property type="entry name" value="TRANSIENT RECEPTOR POTENTIAL CHANNEL"/>
    <property type="match status" value="1"/>
</dbReference>
<dbReference type="OMA" id="SEEMDRY"/>
<feature type="transmembrane region" description="Helical" evidence="13">
    <location>
        <begin position="403"/>
        <end position="420"/>
    </location>
</feature>
<evidence type="ECO:0000256" key="5">
    <source>
        <dbReference type="ARBA" id="ARBA00022989"/>
    </source>
</evidence>
<keyword evidence="15" id="KW-1185">Reference proteome</keyword>